<dbReference type="PANTHER" id="PTHR28096">
    <property type="entry name" value="PROTEIN FAF1"/>
    <property type="match status" value="1"/>
</dbReference>
<dbReference type="GO" id="GO:0000462">
    <property type="term" value="P:maturation of SSU-rRNA from tricistronic rRNA transcript (SSU-rRNA, 5.8S rRNA, LSU-rRNA)"/>
    <property type="evidence" value="ECO:0007669"/>
    <property type="project" value="TreeGrafter"/>
</dbReference>
<dbReference type="InterPro" id="IPR053030">
    <property type="entry name" value="Ribosomal_biogenesis_FAF1-like"/>
</dbReference>
<dbReference type="GO" id="GO:0005730">
    <property type="term" value="C:nucleolus"/>
    <property type="evidence" value="ECO:0007669"/>
    <property type="project" value="TreeGrafter"/>
</dbReference>
<name>A0A2S4PSA8_9PEZI</name>
<organism evidence="2 3">
    <name type="scientific">Erysiphe pulchra</name>
    <dbReference type="NCBI Taxonomy" id="225359"/>
    <lineage>
        <taxon>Eukaryota</taxon>
        <taxon>Fungi</taxon>
        <taxon>Dikarya</taxon>
        <taxon>Ascomycota</taxon>
        <taxon>Pezizomycotina</taxon>
        <taxon>Leotiomycetes</taxon>
        <taxon>Erysiphales</taxon>
        <taxon>Erysiphaceae</taxon>
        <taxon>Erysiphe</taxon>
    </lineage>
</organism>
<evidence type="ECO:0000313" key="2">
    <source>
        <dbReference type="EMBL" id="POS84913.1"/>
    </source>
</evidence>
<accession>A0A2S4PSA8</accession>
<dbReference type="EMBL" id="PEDP01000804">
    <property type="protein sequence ID" value="POS84913.1"/>
    <property type="molecule type" value="Genomic_DNA"/>
</dbReference>
<dbReference type="Proteomes" id="UP000237438">
    <property type="component" value="Unassembled WGS sequence"/>
</dbReference>
<dbReference type="STRING" id="225359.A0A2S4PSA8"/>
<proteinExistence type="predicted"/>
<dbReference type="PANTHER" id="PTHR28096:SF1">
    <property type="entry name" value="PROTEIN FAF1"/>
    <property type="match status" value="1"/>
</dbReference>
<keyword evidence="3" id="KW-1185">Reference proteome</keyword>
<feature type="region of interest" description="Disordered" evidence="1">
    <location>
        <begin position="231"/>
        <end position="286"/>
    </location>
</feature>
<evidence type="ECO:0000313" key="3">
    <source>
        <dbReference type="Proteomes" id="UP000237438"/>
    </source>
</evidence>
<protein>
    <submittedName>
        <fullName evidence="2">Uncharacterized protein</fullName>
    </submittedName>
</protein>
<evidence type="ECO:0000256" key="1">
    <source>
        <dbReference type="SAM" id="MobiDB-lite"/>
    </source>
</evidence>
<feature type="compositionally biased region" description="Acidic residues" evidence="1">
    <location>
        <begin position="66"/>
        <end position="81"/>
    </location>
</feature>
<feature type="non-terminal residue" evidence="2">
    <location>
        <position position="286"/>
    </location>
</feature>
<sequence>MPSNEKLKFSTGMKILKSSEAVEPMSVQGNKPVDIFRQHFESQFKPLFCTKSEAEASVQISKESQEERDQENDESDWNGFSDEETYPQIIEHTTTQTQLALMSKAEIKSFMSSKPPTQDLSSTTMIPSKAIRDDDNKEAENIKNDIALHRFLTESHLLESAQNPTLSGNNRHKATDLRLQALGSRHSILKQKNMPMAHRKGIIEKQKGIELKRRKNALENGIILEKAAMGNKKNTRKRHGNAIGDPSVGRFSRGILQLSRKDVKDIQGPRQKYSKSTSAKRKSFAK</sequence>
<dbReference type="AlphaFoldDB" id="A0A2S4PSA8"/>
<comment type="caution">
    <text evidence="2">The sequence shown here is derived from an EMBL/GenBank/DDBJ whole genome shotgun (WGS) entry which is preliminary data.</text>
</comment>
<gene>
    <name evidence="2" type="ORF">EPUL_003112</name>
</gene>
<reference evidence="2 3" key="1">
    <citation type="submission" date="2017-10" db="EMBL/GenBank/DDBJ databases">
        <title>Development of genomic resources for the powdery mildew, Erysiphe pulchra.</title>
        <authorList>
            <person name="Wadl P.A."/>
            <person name="Mack B.M."/>
            <person name="Moore G."/>
            <person name="Beltz S.B."/>
        </authorList>
    </citation>
    <scope>NUCLEOTIDE SEQUENCE [LARGE SCALE GENOMIC DNA]</scope>
    <source>
        <strain evidence="2">Cflorida</strain>
    </source>
</reference>
<dbReference type="Pfam" id="PF15375">
    <property type="entry name" value="FSAF1"/>
    <property type="match status" value="1"/>
</dbReference>
<feature type="region of interest" description="Disordered" evidence="1">
    <location>
        <begin position="55"/>
        <end position="81"/>
    </location>
</feature>
<dbReference type="InterPro" id="IPR027973">
    <property type="entry name" value="FSAF1-like"/>
</dbReference>
<dbReference type="OrthoDB" id="5556956at2759"/>